<evidence type="ECO:0008006" key="3">
    <source>
        <dbReference type="Google" id="ProtNLM"/>
    </source>
</evidence>
<keyword evidence="1" id="KW-1133">Transmembrane helix</keyword>
<name>X0VU83_9ZZZZ</name>
<feature type="non-terminal residue" evidence="2">
    <location>
        <position position="1"/>
    </location>
</feature>
<dbReference type="EMBL" id="BARS01035197">
    <property type="protein sequence ID" value="GAG15993.1"/>
    <property type="molecule type" value="Genomic_DNA"/>
</dbReference>
<keyword evidence="1" id="KW-0472">Membrane</keyword>
<feature type="transmembrane region" description="Helical" evidence="1">
    <location>
        <begin position="14"/>
        <end position="34"/>
    </location>
</feature>
<organism evidence="2">
    <name type="scientific">marine sediment metagenome</name>
    <dbReference type="NCBI Taxonomy" id="412755"/>
    <lineage>
        <taxon>unclassified sequences</taxon>
        <taxon>metagenomes</taxon>
        <taxon>ecological metagenomes</taxon>
    </lineage>
</organism>
<proteinExistence type="predicted"/>
<feature type="non-terminal residue" evidence="2">
    <location>
        <position position="258"/>
    </location>
</feature>
<dbReference type="Pfam" id="PF19529">
    <property type="entry name" value="DUF6057"/>
    <property type="match status" value="1"/>
</dbReference>
<feature type="transmembrane region" description="Helical" evidence="1">
    <location>
        <begin position="170"/>
        <end position="189"/>
    </location>
</feature>
<evidence type="ECO:0000313" key="2">
    <source>
        <dbReference type="EMBL" id="GAG15993.1"/>
    </source>
</evidence>
<comment type="caution">
    <text evidence="2">The sequence shown here is derived from an EMBL/GenBank/DDBJ whole genome shotgun (WGS) entry which is preliminary data.</text>
</comment>
<reference evidence="2" key="1">
    <citation type="journal article" date="2014" name="Front. Microbiol.">
        <title>High frequency of phylogenetically diverse reductive dehalogenase-homologous genes in deep subseafloor sedimentary metagenomes.</title>
        <authorList>
            <person name="Kawai M."/>
            <person name="Futagami T."/>
            <person name="Toyoda A."/>
            <person name="Takaki Y."/>
            <person name="Nishi S."/>
            <person name="Hori S."/>
            <person name="Arai W."/>
            <person name="Tsubouchi T."/>
            <person name="Morono Y."/>
            <person name="Uchiyama I."/>
            <person name="Ito T."/>
            <person name="Fujiyama A."/>
            <person name="Inagaki F."/>
            <person name="Takami H."/>
        </authorList>
    </citation>
    <scope>NUCLEOTIDE SEQUENCE</scope>
    <source>
        <strain evidence="2">Expedition CK06-06</strain>
    </source>
</reference>
<sequence>NAVPSSQQTAHRRAVGLAILPAVVFALIYLYVWLRIDPRLVYHQQCPIFMIGSVFFERFLDHPGGLVEYLSGLLAQAYTYPWAGALIVTSAAGLICLATRSFIAKMGGTRVQVLYLVPAIPLLVLHNRYDYPLAADVGLLLALLFLNVYIRVFPGRPALRFIVFAPLSAVLYYVAAGPCLLFMLLCALFELLTRERLYLGLLYLLFVPVAPYVAGRFVFDVDLIGAYAHLLPFHPNVAPSMASLVLYGFFPLVAVLVP</sequence>
<feature type="transmembrane region" description="Helical" evidence="1">
    <location>
        <begin position="80"/>
        <end position="103"/>
    </location>
</feature>
<evidence type="ECO:0000256" key="1">
    <source>
        <dbReference type="SAM" id="Phobius"/>
    </source>
</evidence>
<dbReference type="InterPro" id="IPR045692">
    <property type="entry name" value="DUF6057"/>
</dbReference>
<gene>
    <name evidence="2" type="ORF">S01H1_54267</name>
</gene>
<keyword evidence="1" id="KW-0812">Transmembrane</keyword>
<feature type="transmembrane region" description="Helical" evidence="1">
    <location>
        <begin position="239"/>
        <end position="257"/>
    </location>
</feature>
<feature type="transmembrane region" description="Helical" evidence="1">
    <location>
        <begin position="131"/>
        <end position="150"/>
    </location>
</feature>
<accession>X0VU83</accession>
<feature type="transmembrane region" description="Helical" evidence="1">
    <location>
        <begin position="201"/>
        <end position="219"/>
    </location>
</feature>
<dbReference type="AlphaFoldDB" id="X0VU83"/>
<protein>
    <recommendedName>
        <fullName evidence="3">Glycosyltransferase RgtA/B/C/D-like domain-containing protein</fullName>
    </recommendedName>
</protein>